<evidence type="ECO:0008006" key="4">
    <source>
        <dbReference type="Google" id="ProtNLM"/>
    </source>
</evidence>
<gene>
    <name evidence="2" type="ORF">SHELI_v1c04650</name>
</gene>
<reference evidence="2 3" key="1">
    <citation type="submission" date="2016-08" db="EMBL/GenBank/DDBJ databases">
        <title>Complete genome sequence of Spiroplasma helicoides TABS-2 (DSM 22551).</title>
        <authorList>
            <person name="Shen W.-Y."/>
            <person name="Lo W.-S."/>
            <person name="Lai Y.-C."/>
            <person name="Kuo C.-H."/>
        </authorList>
    </citation>
    <scope>NUCLEOTIDE SEQUENCE [LARGE SCALE GENOMIC DNA]</scope>
    <source>
        <strain evidence="2 3">TABS-2</strain>
    </source>
</reference>
<evidence type="ECO:0000313" key="3">
    <source>
        <dbReference type="Proteomes" id="UP000094378"/>
    </source>
</evidence>
<dbReference type="Proteomes" id="UP000094378">
    <property type="component" value="Chromosome"/>
</dbReference>
<evidence type="ECO:0000256" key="1">
    <source>
        <dbReference type="SAM" id="SignalP"/>
    </source>
</evidence>
<dbReference type="AlphaFoldDB" id="A0A1B3SKG6"/>
<sequence length="240" mass="27622">MKRMLSLIGVFTITTSISSYAIGCNKMSSKFPDMEMMTDKQIFDKFEQQLKNDTLYINNIDDINQIIYNAFILDLYIVFGSSFEILREGYFVSSQLMSEDNESLTIKLIVKPIQKIDDNFKIIDDKATSKEFKVAKHNTLVKVVEFKEHVFEVSGDSVIKEKILNYSKIIGPKISLYRGYDPSDFKCLKSFKIDNKTQSIVIELTPNYTEKEIEIVFEISGDNIDWGTELTIYAKSIKKG</sequence>
<keyword evidence="1" id="KW-0732">Signal</keyword>
<dbReference type="KEGG" id="shj:SHELI_v1c04650"/>
<keyword evidence="3" id="KW-1185">Reference proteome</keyword>
<name>A0A1B3SKG6_9MOLU</name>
<organism evidence="2 3">
    <name type="scientific">Spiroplasma helicoides</name>
    <dbReference type="NCBI Taxonomy" id="216938"/>
    <lineage>
        <taxon>Bacteria</taxon>
        <taxon>Bacillati</taxon>
        <taxon>Mycoplasmatota</taxon>
        <taxon>Mollicutes</taxon>
        <taxon>Entomoplasmatales</taxon>
        <taxon>Spiroplasmataceae</taxon>
        <taxon>Spiroplasma</taxon>
    </lineage>
</organism>
<evidence type="ECO:0000313" key="2">
    <source>
        <dbReference type="EMBL" id="AOG60416.1"/>
    </source>
</evidence>
<feature type="signal peptide" evidence="1">
    <location>
        <begin position="1"/>
        <end position="21"/>
    </location>
</feature>
<feature type="chain" id="PRO_5008554092" description="Lipoprotein" evidence="1">
    <location>
        <begin position="22"/>
        <end position="240"/>
    </location>
</feature>
<dbReference type="RefSeq" id="WP_069116336.1">
    <property type="nucleotide sequence ID" value="NZ_CP017015.1"/>
</dbReference>
<proteinExistence type="predicted"/>
<dbReference type="EMBL" id="CP017015">
    <property type="protein sequence ID" value="AOG60416.1"/>
    <property type="molecule type" value="Genomic_DNA"/>
</dbReference>
<protein>
    <recommendedName>
        <fullName evidence="4">Lipoprotein</fullName>
    </recommendedName>
</protein>
<accession>A0A1B3SKG6</accession>